<keyword evidence="3" id="KW-1185">Reference proteome</keyword>
<evidence type="ECO:0000313" key="3">
    <source>
        <dbReference type="Proteomes" id="UP000008810"/>
    </source>
</evidence>
<dbReference type="AlphaFoldDB" id="I1IFP8"/>
<accession>I1IFP8</accession>
<dbReference type="EnsemblPlants" id="KQK02130">
    <property type="protein sequence ID" value="KQK02130"/>
    <property type="gene ID" value="BRADI_3g60490v3"/>
</dbReference>
<dbReference type="Gramene" id="KQK02130">
    <property type="protein sequence ID" value="KQK02130"/>
    <property type="gene ID" value="BRADI_3g60490v3"/>
</dbReference>
<proteinExistence type="predicted"/>
<dbReference type="InParanoid" id="I1IFP8"/>
<sequence length="71" mass="7706">MEVCKECLANDWAPLFQAVKGLIQGLVKSRKVKPAKELGMAMRKATKGDAKAEWENVESAIFPQGLADSTA</sequence>
<organism evidence="2">
    <name type="scientific">Brachypodium distachyon</name>
    <name type="common">Purple false brome</name>
    <name type="synonym">Trachynia distachya</name>
    <dbReference type="NCBI Taxonomy" id="15368"/>
    <lineage>
        <taxon>Eukaryota</taxon>
        <taxon>Viridiplantae</taxon>
        <taxon>Streptophyta</taxon>
        <taxon>Embryophyta</taxon>
        <taxon>Tracheophyta</taxon>
        <taxon>Spermatophyta</taxon>
        <taxon>Magnoliopsida</taxon>
        <taxon>Liliopsida</taxon>
        <taxon>Poales</taxon>
        <taxon>Poaceae</taxon>
        <taxon>BOP clade</taxon>
        <taxon>Pooideae</taxon>
        <taxon>Stipodae</taxon>
        <taxon>Brachypodieae</taxon>
        <taxon>Brachypodium</taxon>
    </lineage>
</organism>
<dbReference type="HOGENOM" id="CLU_2743513_0_0_1"/>
<reference evidence="2" key="3">
    <citation type="submission" date="2018-08" db="UniProtKB">
        <authorList>
            <consortium name="EnsemblPlants"/>
        </authorList>
    </citation>
    <scope>IDENTIFICATION</scope>
    <source>
        <strain evidence="2">cv. Bd21</strain>
    </source>
</reference>
<evidence type="ECO:0000313" key="1">
    <source>
        <dbReference type="EMBL" id="KQK02130.1"/>
    </source>
</evidence>
<dbReference type="Proteomes" id="UP000008810">
    <property type="component" value="Chromosome 3"/>
</dbReference>
<reference evidence="1" key="2">
    <citation type="submission" date="2017-06" db="EMBL/GenBank/DDBJ databases">
        <title>WGS assembly of Brachypodium distachyon.</title>
        <authorList>
            <consortium name="The International Brachypodium Initiative"/>
            <person name="Lucas S."/>
            <person name="Harmon-Smith M."/>
            <person name="Lail K."/>
            <person name="Tice H."/>
            <person name="Grimwood J."/>
            <person name="Bruce D."/>
            <person name="Barry K."/>
            <person name="Shu S."/>
            <person name="Lindquist E."/>
            <person name="Wang M."/>
            <person name="Pitluck S."/>
            <person name="Vogel J.P."/>
            <person name="Garvin D.F."/>
            <person name="Mockler T.C."/>
            <person name="Schmutz J."/>
            <person name="Rokhsar D."/>
            <person name="Bevan M.W."/>
        </authorList>
    </citation>
    <scope>NUCLEOTIDE SEQUENCE</scope>
    <source>
        <strain evidence="1">Bd21</strain>
    </source>
</reference>
<reference evidence="1 2" key="1">
    <citation type="journal article" date="2010" name="Nature">
        <title>Genome sequencing and analysis of the model grass Brachypodium distachyon.</title>
        <authorList>
            <consortium name="International Brachypodium Initiative"/>
        </authorList>
    </citation>
    <scope>NUCLEOTIDE SEQUENCE [LARGE SCALE GENOMIC DNA]</scope>
    <source>
        <strain evidence="1 2">Bd21</strain>
    </source>
</reference>
<dbReference type="OrthoDB" id="721023at2759"/>
<dbReference type="EMBL" id="CM000882">
    <property type="protein sequence ID" value="KQK02130.1"/>
    <property type="molecule type" value="Genomic_DNA"/>
</dbReference>
<gene>
    <name evidence="1" type="ORF">BRADI_3g60490v3</name>
</gene>
<protein>
    <submittedName>
        <fullName evidence="1 2">Uncharacterized protein</fullName>
    </submittedName>
</protein>
<name>I1IFP8_BRADI</name>
<evidence type="ECO:0000313" key="2">
    <source>
        <dbReference type="EnsemblPlants" id="KQK02130"/>
    </source>
</evidence>